<feature type="region of interest" description="Disordered" evidence="1">
    <location>
        <begin position="649"/>
        <end position="682"/>
    </location>
</feature>
<protein>
    <submittedName>
        <fullName evidence="3">Uncharacterized protein</fullName>
    </submittedName>
</protein>
<dbReference type="eggNOG" id="ENOG502RZNG">
    <property type="taxonomic scope" value="Eukaryota"/>
</dbReference>
<dbReference type="PANTHER" id="PTHR48148">
    <property type="entry name" value="KERATINOCYTE PROLINE-RICH PROTEIN"/>
    <property type="match status" value="1"/>
</dbReference>
<feature type="signal peptide" evidence="2">
    <location>
        <begin position="1"/>
        <end position="21"/>
    </location>
</feature>
<reference evidence="3 4" key="1">
    <citation type="journal article" date="2012" name="Genome Biol.">
        <title>Genome and low-iron response of an oceanic diatom adapted to chronic iron limitation.</title>
        <authorList>
            <person name="Lommer M."/>
            <person name="Specht M."/>
            <person name="Roy A.S."/>
            <person name="Kraemer L."/>
            <person name="Andreson R."/>
            <person name="Gutowska M.A."/>
            <person name="Wolf J."/>
            <person name="Bergner S.V."/>
            <person name="Schilhabel M.B."/>
            <person name="Klostermeier U.C."/>
            <person name="Beiko R.G."/>
            <person name="Rosenstiel P."/>
            <person name="Hippler M."/>
            <person name="Laroche J."/>
        </authorList>
    </citation>
    <scope>NUCLEOTIDE SEQUENCE [LARGE SCALE GENOMIC DNA]</scope>
    <source>
        <strain evidence="3 4">CCMP1005</strain>
    </source>
</reference>
<dbReference type="AlphaFoldDB" id="K0RIU2"/>
<sequence length="1044" mass="114064">MREKRMRQLLLYGLLAVSASARESVTAINVEDVEDENITISALTGTFVVAQPDNVSMTRGSIGGSTDPELFNVTDNDLLYINSETPIEGDGRLTVENVQGVGCSRSTDGRRLQYIGGNGIIGEVTCSYQARFRGRGLQPDFFSERTTVSITVLPPSEVRSKRHMKPHFLQHSSLALSDVRSQADFIRSGDGRCADRNTLTYDEVVYEDITNATTCEDRCTSVNTGEININNALVGYSYNTDRECFCAYSRGKSPCRERSEPPSEADRCDGFGGTRSIGGISRQENTIDLLPAEECFRNVNFVGIYPREDNEQARGARTPFNVLGNDILDVGGFTGRNSQLRVDSVVNVNTEGTCTISPNRRSVIYSTGNPDFQGITFCQYRAILGDDESTTSPLTRINIEVGGTDDPTVSPTKAPALIPTFSPTLLPTLAPTLAPSLQTNSPIARNDLFPVNPDGPTRVSPLENDIAQPPEAGPLRIDRLIEVNANDLPDREDVIIRFDFIEESATFILEDIAVAGGGRRLQQIVPSAQGGTCRITNNGQQIVYTPPPDFNGIDACAYVVTDRFGFEDIAIAFFLAQFDPTLSPTLNPTLNPTISPTLSPTIDPTLSPSLNPTLLPTLSPSIQPTLSPTLLPFPTVEPSLEPTRLPTAEPTIAPTEIPTTEFPTQIPTRIPTELPTTEFPTRLPSKLDQMRNLFFILRKADCGGLSSAETPTKVPTDTPTATPTDFPTETPTPNPTDKPTSEPTFFPTSSPVPGTRPTNSPIINNDVFIVDSDRQTEVAPLDNDIAQPANAGPLRLDFLIEVDNPIVLPDRLDDIEETATLVLESAGNPFPRRGDRRLQQMISSVQGGTCRIANNGIDMVYNPPNGCNGLDACIYVAVDQNGVQGSAVAFLFCQGVPKPIPPKPPKPPLPPRPNGCGKPGKWGSDMWGSGRRDLQRGDARRERKKRREWWGASGPCPSLGTKAGKANVGTHYNQWSQPQWSKPQWNQPVWTPPHRPQAPTHYRPPPRPQYPQEPPPIPEIGYRYKSLERDDVTEQAEDASRDGI</sequence>
<feature type="compositionally biased region" description="Basic and acidic residues" evidence="1">
    <location>
        <begin position="1025"/>
        <end position="1044"/>
    </location>
</feature>
<evidence type="ECO:0000313" key="4">
    <source>
        <dbReference type="Proteomes" id="UP000266841"/>
    </source>
</evidence>
<dbReference type="Pfam" id="PF17963">
    <property type="entry name" value="Big_9"/>
    <property type="match status" value="1"/>
</dbReference>
<feature type="region of interest" description="Disordered" evidence="1">
    <location>
        <begin position="705"/>
        <end position="762"/>
    </location>
</feature>
<gene>
    <name evidence="3" type="ORF">THAOC_28593</name>
</gene>
<proteinExistence type="predicted"/>
<feature type="region of interest" description="Disordered" evidence="1">
    <location>
        <begin position="901"/>
        <end position="1044"/>
    </location>
</feature>
<dbReference type="EMBL" id="AGNL01040314">
    <property type="protein sequence ID" value="EJK52169.1"/>
    <property type="molecule type" value="Genomic_DNA"/>
</dbReference>
<evidence type="ECO:0000256" key="1">
    <source>
        <dbReference type="SAM" id="MobiDB-lite"/>
    </source>
</evidence>
<keyword evidence="4" id="KW-1185">Reference proteome</keyword>
<keyword evidence="2" id="KW-0732">Signal</keyword>
<dbReference type="Proteomes" id="UP000266841">
    <property type="component" value="Unassembled WGS sequence"/>
</dbReference>
<evidence type="ECO:0000313" key="3">
    <source>
        <dbReference type="EMBL" id="EJK52169.1"/>
    </source>
</evidence>
<feature type="compositionally biased region" description="Pro residues" evidence="1">
    <location>
        <begin position="990"/>
        <end position="1018"/>
    </location>
</feature>
<feature type="compositionally biased region" description="Low complexity" evidence="1">
    <location>
        <begin position="973"/>
        <end position="988"/>
    </location>
</feature>
<feature type="compositionally biased region" description="Basic and acidic residues" evidence="1">
    <location>
        <begin position="930"/>
        <end position="941"/>
    </location>
</feature>
<feature type="compositionally biased region" description="Low complexity" evidence="1">
    <location>
        <begin position="649"/>
        <end position="668"/>
    </location>
</feature>
<accession>K0RIU2</accession>
<feature type="compositionally biased region" description="Low complexity" evidence="1">
    <location>
        <begin position="710"/>
        <end position="729"/>
    </location>
</feature>
<feature type="compositionally biased region" description="Polar residues" evidence="1">
    <location>
        <begin position="741"/>
        <end position="762"/>
    </location>
</feature>
<name>K0RIU2_THAOC</name>
<dbReference type="PANTHER" id="PTHR48148:SF2">
    <property type="entry name" value="PA14 DOMAIN-CONTAINING PROTEIN"/>
    <property type="match status" value="1"/>
</dbReference>
<feature type="chain" id="PRO_5003836339" evidence="2">
    <location>
        <begin position="22"/>
        <end position="1044"/>
    </location>
</feature>
<evidence type="ECO:0000256" key="2">
    <source>
        <dbReference type="SAM" id="SignalP"/>
    </source>
</evidence>
<feature type="compositionally biased region" description="Pro residues" evidence="1">
    <location>
        <begin position="901"/>
        <end position="913"/>
    </location>
</feature>
<comment type="caution">
    <text evidence="3">The sequence shown here is derived from an EMBL/GenBank/DDBJ whole genome shotgun (WGS) entry which is preliminary data.</text>
</comment>
<organism evidence="3 4">
    <name type="scientific">Thalassiosira oceanica</name>
    <name type="common">Marine diatom</name>
    <dbReference type="NCBI Taxonomy" id="159749"/>
    <lineage>
        <taxon>Eukaryota</taxon>
        <taxon>Sar</taxon>
        <taxon>Stramenopiles</taxon>
        <taxon>Ochrophyta</taxon>
        <taxon>Bacillariophyta</taxon>
        <taxon>Coscinodiscophyceae</taxon>
        <taxon>Thalassiosirophycidae</taxon>
        <taxon>Thalassiosirales</taxon>
        <taxon>Thalassiosiraceae</taxon>
        <taxon>Thalassiosira</taxon>
    </lineage>
</organism>